<gene>
    <name evidence="2" type="ORF">TorRG33x02_087770</name>
</gene>
<feature type="compositionally biased region" description="Acidic residues" evidence="1">
    <location>
        <begin position="120"/>
        <end position="136"/>
    </location>
</feature>
<feature type="region of interest" description="Disordered" evidence="1">
    <location>
        <begin position="117"/>
        <end position="142"/>
    </location>
</feature>
<organism evidence="2 3">
    <name type="scientific">Trema orientale</name>
    <name type="common">Charcoal tree</name>
    <name type="synonym">Celtis orientalis</name>
    <dbReference type="NCBI Taxonomy" id="63057"/>
    <lineage>
        <taxon>Eukaryota</taxon>
        <taxon>Viridiplantae</taxon>
        <taxon>Streptophyta</taxon>
        <taxon>Embryophyta</taxon>
        <taxon>Tracheophyta</taxon>
        <taxon>Spermatophyta</taxon>
        <taxon>Magnoliopsida</taxon>
        <taxon>eudicotyledons</taxon>
        <taxon>Gunneridae</taxon>
        <taxon>Pentapetalae</taxon>
        <taxon>rosids</taxon>
        <taxon>fabids</taxon>
        <taxon>Rosales</taxon>
        <taxon>Cannabaceae</taxon>
        <taxon>Trema</taxon>
    </lineage>
</organism>
<evidence type="ECO:0000313" key="3">
    <source>
        <dbReference type="Proteomes" id="UP000237000"/>
    </source>
</evidence>
<comment type="caution">
    <text evidence="2">The sequence shown here is derived from an EMBL/GenBank/DDBJ whole genome shotgun (WGS) entry which is preliminary data.</text>
</comment>
<proteinExistence type="predicted"/>
<dbReference type="InParanoid" id="A0A2P5FBV6"/>
<dbReference type="PANTHER" id="PTHR34278:SF1">
    <property type="entry name" value="PROTEIN THI031, PUTATIVE-RELATED"/>
    <property type="match status" value="1"/>
</dbReference>
<sequence length="142" mass="16178">MKREGRQHGMVRTYEILPSPLRPETRFVNRLTESPATAGLFTPVSSKFTGKCGKPRCSGCHLHPARKSKAKAKTRGNRKLKSKDVVSNHRLLTWLTGSKFSGFSASRVLDRLSSYHAYDNEEEEEEEEEEEGEEVGYDVYDR</sequence>
<dbReference type="OrthoDB" id="663108at2759"/>
<feature type="compositionally biased region" description="Basic residues" evidence="1">
    <location>
        <begin position="64"/>
        <end position="81"/>
    </location>
</feature>
<keyword evidence="3" id="KW-1185">Reference proteome</keyword>
<dbReference type="AlphaFoldDB" id="A0A2P5FBV6"/>
<reference evidence="3" key="1">
    <citation type="submission" date="2016-06" db="EMBL/GenBank/DDBJ databases">
        <title>Parallel loss of symbiosis genes in relatives of nitrogen-fixing non-legume Parasponia.</title>
        <authorList>
            <person name="Van Velzen R."/>
            <person name="Holmer R."/>
            <person name="Bu F."/>
            <person name="Rutten L."/>
            <person name="Van Zeijl A."/>
            <person name="Liu W."/>
            <person name="Santuari L."/>
            <person name="Cao Q."/>
            <person name="Sharma T."/>
            <person name="Shen D."/>
            <person name="Roswanjaya Y."/>
            <person name="Wardhani T."/>
            <person name="Kalhor M.S."/>
            <person name="Jansen J."/>
            <person name="Van den Hoogen J."/>
            <person name="Gungor B."/>
            <person name="Hartog M."/>
            <person name="Hontelez J."/>
            <person name="Verver J."/>
            <person name="Yang W.-C."/>
            <person name="Schijlen E."/>
            <person name="Repin R."/>
            <person name="Schilthuizen M."/>
            <person name="Schranz E."/>
            <person name="Heidstra R."/>
            <person name="Miyata K."/>
            <person name="Fedorova E."/>
            <person name="Kohlen W."/>
            <person name="Bisseling T."/>
            <person name="Smit S."/>
            <person name="Geurts R."/>
        </authorList>
    </citation>
    <scope>NUCLEOTIDE SEQUENCE [LARGE SCALE GENOMIC DNA]</scope>
    <source>
        <strain evidence="3">cv. RG33-2</strain>
    </source>
</reference>
<dbReference type="FunCoup" id="A0A2P5FBV6">
    <property type="interactions" value="398"/>
</dbReference>
<evidence type="ECO:0000256" key="1">
    <source>
        <dbReference type="SAM" id="MobiDB-lite"/>
    </source>
</evidence>
<protein>
    <submittedName>
        <fullName evidence="2">Uncharacterized protein</fullName>
    </submittedName>
</protein>
<dbReference type="PANTHER" id="PTHR34278">
    <property type="entry name" value="PROTEIN THI031, PUTATIVE-RELATED"/>
    <property type="match status" value="1"/>
</dbReference>
<evidence type="ECO:0000313" key="2">
    <source>
        <dbReference type="EMBL" id="PON95255.1"/>
    </source>
</evidence>
<name>A0A2P5FBV6_TREOI</name>
<accession>A0A2P5FBV6</accession>
<dbReference type="EMBL" id="JXTC01000045">
    <property type="protein sequence ID" value="PON95255.1"/>
    <property type="molecule type" value="Genomic_DNA"/>
</dbReference>
<dbReference type="Proteomes" id="UP000237000">
    <property type="component" value="Unassembled WGS sequence"/>
</dbReference>
<feature type="region of interest" description="Disordered" evidence="1">
    <location>
        <begin position="64"/>
        <end position="83"/>
    </location>
</feature>